<feature type="coiled-coil region" evidence="11">
    <location>
        <begin position="338"/>
        <end position="365"/>
    </location>
</feature>
<feature type="coiled-coil region" evidence="11">
    <location>
        <begin position="1664"/>
        <end position="1916"/>
    </location>
</feature>
<feature type="compositionally biased region" description="Basic and acidic residues" evidence="12">
    <location>
        <begin position="2780"/>
        <end position="2794"/>
    </location>
</feature>
<dbReference type="GO" id="GO:0043515">
    <property type="term" value="F:kinetochore binding"/>
    <property type="evidence" value="ECO:0007669"/>
    <property type="project" value="UniProtKB-ARBA"/>
</dbReference>
<sequence length="2855" mass="334636">MADEGAVAVCVRVRPLNSREEALGKDTQVYWKTDNNTIYQVDGSKSFNFDRVFHSNETTKNVYEEIAVPIIDSAIQGYNGTIFAYGQTASGKTYTMLGSQDYLGVIPRAIHDIFQKIKKFPDREFLLRVSYMEIYNETITDLLCGTEKMKPLIIREDFNRNVYVADLTEEVVYTSEMALKWITKGEKNRHYGITKMNQRSSRSHTIFRMILESREKGEPSNFEGSVKVSHLNLVDLAGSERAAQTGAEGLRLKEGCNINRSLFILGQVIKKLSDGQVGGFINYRDSKLTRILQNSLGGNAKTRIICTITPVSFDETLTTLQFASTAKNMKNTPYVNEVSSDEALLKRYRKEIMDLKKQLEEVSLETRAQAMEKDQMAQLLEEKDLLQKVQIEKIQNLTRMLVTSSSLTSQQELKAKKKRRVTWCLGKINKMKDSNYVNEFNMPVNVTTKTHKAAVTLGEIDESLCSESDIFSNTLDTLTEIEWNPATKLLSQENLESELSSLRANYDNLVLDYEQLRRENEEMELKLKEKNDLDEFEALERKTKKDQEMQLIHEISNLKNLVKHAEVYNQDLEDELSSKVELLREKEDQIKKLQKYIDSQKSGSMEMDLSYSLENTEDLKQMKQTLLDAETVALDAKRESAFLRSENLKLKEKMKEIASTCKQMENDIELYQSQLEAKKKMQVDLEKELQSSFNEITKLSSLIDGKVPKDLLSNMELERKITHLQKELNKEVEENEALRKEVNLLSELKSLPSEVEMLRKEIHDKSEELCIITSEKDKLFSEVAHKESRIQDLLEEIGKTKNDLATSQLNYESTDQEFRDVKNHHIEFEQKYKMVLEENTKLKQEIGNLSKEAQELGLNLDALKTELSHKTQELQQKTTENQKRLKEVEELKEQLESRDSRLHTVEKEKTLLTEKLQQTLVEVKTLAQEKDDQKQLQESLQIERDQLKNDIQDTINMNIDTQEQLRNALESLKQHQETINTLKMKISEETSKNLHIEENLGETKDEFQEKMVGIDKKQNLEAKKTQALTADVEDNELIEQQRKIFSLIQEKNELQQMLESITAEKEQLKTDLRESIEMTIENQEELRILGNELKKQQEIVAQEKSHTIKKEEELSRTCEKLAEVEEKLKKKSQQLQEKQQQLLRVQEEMTEIQKKTNEMENLKNELKNQELTLERIKIERLELVQKLHENYEEMKFITKERNDLKELQESFEIERNKLKGHIREIEATGLQTKEELKVAHMLLKEHQETVEELRRNICEKTAQIINIQKNLEKSNTELQEKIPVLHEEQELLPNVKEVSDIQETVDEPELLKEQSKTKDSKTLASVEMESLRLTEKLQESHEEIKSLTKERDDLKMTKEALQVECDQLKEEIRETLTKIQASQDKQEQSFNMKEKDNETKKIMSEMEQLKEQFKVKDSALLRLEMEKLEWSERLQESHDEVKSIAKERDDLQRLQEVLQSERNQLQENIREMVAKHLETKEELEVAHCHLKEQEETIGKLRVDLSERETEISSIQQELETTNDELQKKTQELREKQKQFITIKEISETQEKVSWNELEQLKEHLKAKDSSLQRIESERLKLTEKLQASQEEIKTIIKERDDLERVQEVLQKERDQLKENIKEIVAEGQKIKEELKATYILLKQYQETINTRNSSEKTDQGANIQRDLEISDAELQAKIQELQEEEHQLLKMKDVSETQEKICEVGNLKKQLEAQKSTLENTELENIRLTQRLHENFEEIRSVTKERDDLRSVEETLKVEIDQLKENLRETTIRDLEKQEELRIAQMNLKEHQETIDKLRGNVSEKTDEISNIQKALENTNTALKAQIQELQEKERQLLKVKNDLRENTYQTEQLKKQLEAQNSTLESIETEKLRLTQKLQENLEEIKSVTKERDDLRRIEGTLKMEQDQLSEILRETKAKDLGKQEELRIAHVHLKEHQEIVDKLRRIVCEKTEEISNMQMDLENSNAKLQEKVQELKANEHQLFKLKEEVSETQKKMCDIERLKKEFKAQSLTLDKIEMENLNLAQKLHENLEEMKSVMKERDNLRRVEETLKLERDLLKADLQEAIARDLETQEQLKIAHMHLKEHQETIDKFRERVSEKTSQISNIQKDLNKSKDELPRKIPELQRKELQLLRMEEDVNKTHKKVNEMEQLKKQFETQNLSVQNVAMDNLHLTKKLYESLEEIRIVAKERDELKRIKESLTMERDQFRETLREMIARKQQNHEEVVKYEKKLLCDGNQHLIESLREKCFRIKELLKRYSEMDNHYECLNRLSLDLKKEIETQKELSIRVKANLSLPCPQSKQIQKLLTANQRCSMEFHRVMKKLQYVLSHVTKIKEEQHESINKLEVAFIDEVEKQNELLIKIQHLQQDYDVPPKELRDLKLSQSMDLHIEEILKDFSESDCHSIETEFQQVLSNRKEMTRFLEEWLNAHFDIEKLKNGIQKETDSIFQVNNFYNNKIIAIMNESTEFEERNATIAKEWEHDLKSMKENNEKLFKNYQTLKISLTSGALVNPTTQDNKNLHVTSRATQQATEKTQELEMSLHEAKESAMHKEGKIIKMQKELEMTNDIIAKLQGQVNESNDCLEKAKEMIQVLQDKVALGAKPYKEEVEELKMKLVKIDLEKMKNAKEFEKEIASTKTTVEYQKEVIRLLRENLRRNQQAQDTSMVSEHADPQPSNKPFTCGGGSGIVQSTKALILKSEYIRLEKEVSKLKQQNEQLIKQKNELLSNNHHLYNEVNTWKERTLKREAHKEVTCENSPKSPKVTGTASKKRQHMSSQCKERKLQDPVPKESPKSWFFDSRSKSLPVPPPVHYFDNSSLGLCPEEQIAGAETVDPQPGPWHASSGKDVPECKTQ</sequence>
<feature type="coiled-coil region" evidence="11">
    <location>
        <begin position="619"/>
        <end position="688"/>
    </location>
</feature>
<proteinExistence type="inferred from homology"/>
<dbReference type="GO" id="GO:0140694">
    <property type="term" value="P:membraneless organelle assembly"/>
    <property type="evidence" value="ECO:0007669"/>
    <property type="project" value="UniProtKB-ARBA"/>
</dbReference>
<dbReference type="PANTHER" id="PTHR47968">
    <property type="entry name" value="CENTROMERE PROTEIN E"/>
    <property type="match status" value="1"/>
</dbReference>
<dbReference type="GO" id="GO:0000280">
    <property type="term" value="P:nuclear division"/>
    <property type="evidence" value="ECO:0007669"/>
    <property type="project" value="UniProtKB-ARBA"/>
</dbReference>
<name>A0A8B8XK11_BALMU</name>
<reference evidence="15" key="1">
    <citation type="submission" date="2025-08" db="UniProtKB">
        <authorList>
            <consortium name="RefSeq"/>
        </authorList>
    </citation>
    <scope>IDENTIFICATION</scope>
    <source>
        <tissue evidence="15">Epidermis and Blubber</tissue>
    </source>
</reference>
<dbReference type="SMART" id="SM00129">
    <property type="entry name" value="KISc"/>
    <property type="match status" value="1"/>
</dbReference>
<dbReference type="CTD" id="1062"/>
<accession>A0A8B8XK11</accession>
<dbReference type="OrthoDB" id="21525at2759"/>
<dbReference type="Gene3D" id="3.40.850.10">
    <property type="entry name" value="Kinesin motor domain"/>
    <property type="match status" value="1"/>
</dbReference>
<dbReference type="PANTHER" id="PTHR47968:SF75">
    <property type="entry name" value="CENTROMERE-ASSOCIATED PROTEIN E"/>
    <property type="match status" value="1"/>
</dbReference>
<dbReference type="GO" id="GO:0008017">
    <property type="term" value="F:microtubule binding"/>
    <property type="evidence" value="ECO:0007669"/>
    <property type="project" value="InterPro"/>
</dbReference>
<feature type="coiled-coil region" evidence="11">
    <location>
        <begin position="2479"/>
        <end position="2506"/>
    </location>
</feature>
<evidence type="ECO:0000256" key="2">
    <source>
        <dbReference type="ARBA" id="ARBA00022490"/>
    </source>
</evidence>
<dbReference type="GO" id="GO:0003777">
    <property type="term" value="F:microtubule motor activity"/>
    <property type="evidence" value="ECO:0007669"/>
    <property type="project" value="InterPro"/>
</dbReference>
<dbReference type="RefSeq" id="XP_036709909.1">
    <property type="nucleotide sequence ID" value="XM_036854014.1"/>
</dbReference>
<evidence type="ECO:0000256" key="5">
    <source>
        <dbReference type="ARBA" id="ARBA00023054"/>
    </source>
</evidence>
<evidence type="ECO:0000256" key="1">
    <source>
        <dbReference type="ARBA" id="ARBA00004245"/>
    </source>
</evidence>
<evidence type="ECO:0000256" key="8">
    <source>
        <dbReference type="ARBA" id="ARBA00070169"/>
    </source>
</evidence>
<comment type="similarity">
    <text evidence="10">Belongs to the TRAFAC class myosin-kinesin ATPase superfamily. Kinesin family.</text>
</comment>
<dbReference type="GO" id="GO:0000779">
    <property type="term" value="C:condensed chromosome, centromeric region"/>
    <property type="evidence" value="ECO:0007669"/>
    <property type="project" value="UniProtKB-ARBA"/>
</dbReference>
<feature type="coiled-coil region" evidence="11">
    <location>
        <begin position="492"/>
        <end position="589"/>
    </location>
</feature>
<feature type="region of interest" description="Disordered" evidence="12">
    <location>
        <begin position="2826"/>
        <end position="2855"/>
    </location>
</feature>
<evidence type="ECO:0000256" key="4">
    <source>
        <dbReference type="ARBA" id="ARBA00022840"/>
    </source>
</evidence>
<feature type="coiled-coil region" evidence="11">
    <location>
        <begin position="1037"/>
        <end position="1078"/>
    </location>
</feature>
<dbReference type="SUPFAM" id="SSF52540">
    <property type="entry name" value="P-loop containing nucleoside triphosphate hydrolases"/>
    <property type="match status" value="1"/>
</dbReference>
<evidence type="ECO:0000259" key="13">
    <source>
        <dbReference type="PROSITE" id="PS50067"/>
    </source>
</evidence>
<feature type="coiled-coil region" evidence="11">
    <location>
        <begin position="2558"/>
        <end position="2599"/>
    </location>
</feature>
<keyword evidence="4 10" id="KW-0067">ATP-binding</keyword>
<dbReference type="GO" id="GO:0007051">
    <property type="term" value="P:spindle organization"/>
    <property type="evidence" value="ECO:0007669"/>
    <property type="project" value="UniProtKB-ARBA"/>
</dbReference>
<dbReference type="GO" id="GO:0007018">
    <property type="term" value="P:microtubule-based movement"/>
    <property type="evidence" value="ECO:0007669"/>
    <property type="project" value="InterPro"/>
</dbReference>
<keyword evidence="7" id="KW-0206">Cytoskeleton</keyword>
<evidence type="ECO:0000313" key="14">
    <source>
        <dbReference type="Proteomes" id="UP000694857"/>
    </source>
</evidence>
<evidence type="ECO:0000256" key="12">
    <source>
        <dbReference type="SAM" id="MobiDB-lite"/>
    </source>
</evidence>
<feature type="compositionally biased region" description="Polar residues" evidence="12">
    <location>
        <begin position="2756"/>
        <end position="2769"/>
    </location>
</feature>
<dbReference type="GO" id="GO:0005524">
    <property type="term" value="F:ATP binding"/>
    <property type="evidence" value="ECO:0007669"/>
    <property type="project" value="UniProtKB-UniRule"/>
</dbReference>
<feature type="coiled-coil region" evidence="11">
    <location>
        <begin position="2696"/>
        <end position="2737"/>
    </location>
</feature>
<keyword evidence="2" id="KW-0963">Cytoplasm</keyword>
<evidence type="ECO:0000256" key="10">
    <source>
        <dbReference type="PROSITE-ProRule" id="PRU00283"/>
    </source>
</evidence>
<dbReference type="Proteomes" id="UP000694857">
    <property type="component" value="Chromosome 5"/>
</dbReference>
<feature type="coiled-coil region" evidence="11">
    <location>
        <begin position="714"/>
        <end position="748"/>
    </location>
</feature>
<dbReference type="GO" id="GO:0030071">
    <property type="term" value="P:regulation of mitotic metaphase/anaphase transition"/>
    <property type="evidence" value="ECO:0007669"/>
    <property type="project" value="UniProtKB-ARBA"/>
</dbReference>
<keyword evidence="3 10" id="KW-0547">Nucleotide-binding</keyword>
<feature type="region of interest" description="Disordered" evidence="12">
    <location>
        <begin position="2750"/>
        <end position="2811"/>
    </location>
</feature>
<evidence type="ECO:0000256" key="11">
    <source>
        <dbReference type="SAM" id="Coils"/>
    </source>
</evidence>
<keyword evidence="6 10" id="KW-0505">Motor protein</keyword>
<feature type="domain" description="Kinesin motor" evidence="13">
    <location>
        <begin position="6"/>
        <end position="329"/>
    </location>
</feature>
<feature type="coiled-coil region" evidence="11">
    <location>
        <begin position="1330"/>
        <end position="1633"/>
    </location>
</feature>
<dbReference type="CDD" id="cd01374">
    <property type="entry name" value="KISc_CENP_E"/>
    <property type="match status" value="1"/>
</dbReference>
<dbReference type="FunFam" id="3.40.850.10:FF:000026">
    <property type="entry name" value="Centromere-associated protein E"/>
    <property type="match status" value="1"/>
</dbReference>
<feature type="coiled-coil region" evidence="11">
    <location>
        <begin position="1956"/>
        <end position="2161"/>
    </location>
</feature>
<dbReference type="InterPro" id="IPR019821">
    <property type="entry name" value="Kinesin_motor_CS"/>
</dbReference>
<keyword evidence="14" id="KW-1185">Reference proteome</keyword>
<feature type="coiled-coil region" evidence="11">
    <location>
        <begin position="1111"/>
        <end position="1288"/>
    </location>
</feature>
<feature type="binding site" evidence="10">
    <location>
        <begin position="86"/>
        <end position="93"/>
    </location>
    <ligand>
        <name>ATP</name>
        <dbReference type="ChEBI" id="CHEBI:30616"/>
    </ligand>
</feature>
<organism evidence="14 15">
    <name type="scientific">Balaenoptera musculus</name>
    <name type="common">Blue whale</name>
    <dbReference type="NCBI Taxonomy" id="9771"/>
    <lineage>
        <taxon>Eukaryota</taxon>
        <taxon>Metazoa</taxon>
        <taxon>Chordata</taxon>
        <taxon>Craniata</taxon>
        <taxon>Vertebrata</taxon>
        <taxon>Euteleostomi</taxon>
        <taxon>Mammalia</taxon>
        <taxon>Eutheria</taxon>
        <taxon>Laurasiatheria</taxon>
        <taxon>Artiodactyla</taxon>
        <taxon>Whippomorpha</taxon>
        <taxon>Cetacea</taxon>
        <taxon>Mysticeti</taxon>
        <taxon>Balaenopteridae</taxon>
        <taxon>Balaenoptera</taxon>
    </lineage>
</organism>
<dbReference type="GO" id="GO:0005874">
    <property type="term" value="C:microtubule"/>
    <property type="evidence" value="ECO:0007669"/>
    <property type="project" value="TreeGrafter"/>
</dbReference>
<dbReference type="GO" id="GO:0008608">
    <property type="term" value="P:attachment of spindle microtubules to kinetochore"/>
    <property type="evidence" value="ECO:0007669"/>
    <property type="project" value="UniProtKB-ARBA"/>
</dbReference>
<protein>
    <recommendedName>
        <fullName evidence="8">Centromere-associated protein E</fullName>
    </recommendedName>
    <alternativeName>
        <fullName evidence="9">Centromere protein E</fullName>
    </alternativeName>
</protein>
<dbReference type="FunFam" id="1.10.287.1490:FF:000006">
    <property type="entry name" value="Centromere protein E"/>
    <property type="match status" value="1"/>
</dbReference>
<evidence type="ECO:0000256" key="3">
    <source>
        <dbReference type="ARBA" id="ARBA00022741"/>
    </source>
</evidence>
<dbReference type="PROSITE" id="PS00411">
    <property type="entry name" value="KINESIN_MOTOR_1"/>
    <property type="match status" value="1"/>
</dbReference>
<feature type="region of interest" description="Disordered" evidence="12">
    <location>
        <begin position="2661"/>
        <end position="2686"/>
    </location>
</feature>
<dbReference type="Pfam" id="PF00225">
    <property type="entry name" value="Kinesin"/>
    <property type="match status" value="1"/>
</dbReference>
<evidence type="ECO:0000313" key="15">
    <source>
        <dbReference type="RefSeq" id="XP_036709909.1"/>
    </source>
</evidence>
<keyword evidence="5 11" id="KW-0175">Coiled coil</keyword>
<feature type="coiled-coil region" evidence="11">
    <location>
        <begin position="776"/>
        <end position="992"/>
    </location>
</feature>
<feature type="coiled-coil region" evidence="11">
    <location>
        <begin position="2189"/>
        <end position="2220"/>
    </location>
</feature>
<dbReference type="InterPro" id="IPR027417">
    <property type="entry name" value="P-loop_NTPase"/>
</dbReference>
<dbReference type="PRINTS" id="PR00380">
    <property type="entry name" value="KINESINHEAVY"/>
</dbReference>
<dbReference type="PROSITE" id="PS50067">
    <property type="entry name" value="KINESIN_MOTOR_2"/>
    <property type="match status" value="1"/>
</dbReference>
<dbReference type="GeneID" id="118896164"/>
<comment type="subcellular location">
    <subcellularLocation>
        <location evidence="1">Cytoplasm</location>
        <location evidence="1">Cytoskeleton</location>
    </subcellularLocation>
</comment>
<dbReference type="InterPro" id="IPR001752">
    <property type="entry name" value="Kinesin_motor_dom"/>
</dbReference>
<evidence type="ECO:0000256" key="9">
    <source>
        <dbReference type="ARBA" id="ARBA00081766"/>
    </source>
</evidence>
<gene>
    <name evidence="15" type="primary">CENPE</name>
</gene>
<dbReference type="Gene3D" id="1.10.287.1490">
    <property type="match status" value="1"/>
</dbReference>
<evidence type="ECO:0000256" key="6">
    <source>
        <dbReference type="ARBA" id="ARBA00023175"/>
    </source>
</evidence>
<dbReference type="GO" id="GO:0000278">
    <property type="term" value="P:mitotic cell cycle"/>
    <property type="evidence" value="ECO:0007669"/>
    <property type="project" value="TreeGrafter"/>
</dbReference>
<dbReference type="InterPro" id="IPR027640">
    <property type="entry name" value="Kinesin-like_fam"/>
</dbReference>
<dbReference type="InterPro" id="IPR036961">
    <property type="entry name" value="Kinesin_motor_dom_sf"/>
</dbReference>
<evidence type="ECO:0000256" key="7">
    <source>
        <dbReference type="ARBA" id="ARBA00023212"/>
    </source>
</evidence>